<dbReference type="Pfam" id="PF22752">
    <property type="entry name" value="DUF488-N3i"/>
    <property type="match status" value="1"/>
</dbReference>
<evidence type="ECO:0000313" key="1">
    <source>
        <dbReference type="EMBL" id="NLT78840.1"/>
    </source>
</evidence>
<dbReference type="OrthoDB" id="9790745at2"/>
<dbReference type="RefSeq" id="WP_034254610.1">
    <property type="nucleotide sequence ID" value="NZ_CP181270.1"/>
</dbReference>
<dbReference type="InterPro" id="IPR052552">
    <property type="entry name" value="YeaO-like"/>
</dbReference>
<dbReference type="Proteomes" id="UP000767327">
    <property type="component" value="Unassembled WGS sequence"/>
</dbReference>
<reference evidence="1" key="2">
    <citation type="submission" date="2020-01" db="EMBL/GenBank/DDBJ databases">
        <authorList>
            <person name="Campanaro S."/>
        </authorList>
    </citation>
    <scope>NUCLEOTIDE SEQUENCE</scope>
    <source>
        <strain evidence="1">AS01afH2WH_6</strain>
    </source>
</reference>
<proteinExistence type="predicted"/>
<reference evidence="1" key="1">
    <citation type="journal article" date="2020" name="Biotechnol. Biofuels">
        <title>New insights from the biogas microbiome by comprehensive genome-resolved metagenomics of nearly 1600 species originating from multiple anaerobic digesters.</title>
        <authorList>
            <person name="Campanaro S."/>
            <person name="Treu L."/>
            <person name="Rodriguez-R L.M."/>
            <person name="Kovalovszki A."/>
            <person name="Ziels R.M."/>
            <person name="Maus I."/>
            <person name="Zhu X."/>
            <person name="Kougias P.G."/>
            <person name="Basile A."/>
            <person name="Luo G."/>
            <person name="Schluter A."/>
            <person name="Konstantinidis K.T."/>
            <person name="Angelidaki I."/>
        </authorList>
    </citation>
    <scope>NUCLEOTIDE SEQUENCE</scope>
    <source>
        <strain evidence="1">AS01afH2WH_6</strain>
    </source>
</reference>
<organism evidence="1 2">
    <name type="scientific">Bifidobacterium crudilactis</name>
    <dbReference type="NCBI Taxonomy" id="327277"/>
    <lineage>
        <taxon>Bacteria</taxon>
        <taxon>Bacillati</taxon>
        <taxon>Actinomycetota</taxon>
        <taxon>Actinomycetes</taxon>
        <taxon>Bifidobacteriales</taxon>
        <taxon>Bifidobacteriaceae</taxon>
        <taxon>Bifidobacterium</taxon>
    </lineage>
</organism>
<sequence length="130" mass="15513">MKHSMIMMRVYSLDPDTQGYRILVDRLWPRGMKKDRLRLDLWAKEVTPSTPLRTWFGHKAERFEEFRNRYMSELDASDEAAEFARNCSHIIRDQDILLLYAAKDTEHNHVMVLKEWLLQQPSFESIEQAA</sequence>
<accession>A0A971CXF3</accession>
<protein>
    <submittedName>
        <fullName evidence="1">DUF488 family protein</fullName>
    </submittedName>
</protein>
<gene>
    <name evidence="1" type="ORF">GXW98_00930</name>
</gene>
<dbReference type="PANTHER" id="PTHR36849:SF1">
    <property type="entry name" value="CYTOPLASMIC PROTEIN"/>
    <property type="match status" value="1"/>
</dbReference>
<dbReference type="AlphaFoldDB" id="A0A971CXF3"/>
<comment type="caution">
    <text evidence="1">The sequence shown here is derived from an EMBL/GenBank/DDBJ whole genome shotgun (WGS) entry which is preliminary data.</text>
</comment>
<name>A0A971CXF3_9BIFI</name>
<dbReference type="EMBL" id="JAAXZR010000005">
    <property type="protein sequence ID" value="NLT78840.1"/>
    <property type="molecule type" value="Genomic_DNA"/>
</dbReference>
<evidence type="ECO:0000313" key="2">
    <source>
        <dbReference type="Proteomes" id="UP000767327"/>
    </source>
</evidence>
<dbReference type="PANTHER" id="PTHR36849">
    <property type="entry name" value="CYTOPLASMIC PROTEIN-RELATED"/>
    <property type="match status" value="1"/>
</dbReference>
<dbReference type="GeneID" id="78115905"/>